<dbReference type="AlphaFoldDB" id="A0A1B8GRV5"/>
<dbReference type="Proteomes" id="UP000091956">
    <property type="component" value="Unassembled WGS sequence"/>
</dbReference>
<dbReference type="OrthoDB" id="9975943at2759"/>
<evidence type="ECO:0000313" key="1">
    <source>
        <dbReference type="EMBL" id="OBT98566.1"/>
    </source>
</evidence>
<dbReference type="SUPFAM" id="SSF51735">
    <property type="entry name" value="NAD(P)-binding Rossmann-fold domains"/>
    <property type="match status" value="1"/>
</dbReference>
<reference evidence="2" key="2">
    <citation type="journal article" date="2018" name="Nat. Commun.">
        <title>Extreme sensitivity to ultraviolet light in the fungal pathogen causing white-nose syndrome of bats.</title>
        <authorList>
            <person name="Palmer J.M."/>
            <person name="Drees K.P."/>
            <person name="Foster J.T."/>
            <person name="Lindner D.L."/>
        </authorList>
    </citation>
    <scope>NUCLEOTIDE SEQUENCE [LARGE SCALE GENOMIC DNA]</scope>
    <source>
        <strain evidence="2">UAMH 10579</strain>
    </source>
</reference>
<dbReference type="EMBL" id="KV460216">
    <property type="protein sequence ID" value="OBT98566.1"/>
    <property type="molecule type" value="Genomic_DNA"/>
</dbReference>
<dbReference type="Gene3D" id="3.40.50.720">
    <property type="entry name" value="NAD(P)-binding Rossmann-like Domain"/>
    <property type="match status" value="1"/>
</dbReference>
<gene>
    <name evidence="1" type="ORF">VE01_03549</name>
</gene>
<dbReference type="PANTHER" id="PTHR14097:SF8">
    <property type="entry name" value="NAD(P)-BINDING DOMAIN-CONTAINING PROTEIN"/>
    <property type="match status" value="1"/>
</dbReference>
<protein>
    <recommendedName>
        <fullName evidence="3">NAD-dependent epimerase/dehydratase domain-containing protein</fullName>
    </recommendedName>
</protein>
<proteinExistence type="predicted"/>
<keyword evidence="2" id="KW-1185">Reference proteome</keyword>
<dbReference type="InterPro" id="IPR036291">
    <property type="entry name" value="NAD(P)-bd_dom_sf"/>
</dbReference>
<sequence length="253" mass="27371">MHIILTGATGLIGTATLHHILSAPKVTKVTILSRRLVPLAANNPKVVTILHEDYTSYPPALLADLKDAEACIWAQGVSINDVSKEEYEKITVDYPLAAAKAFAGLNDPFTFVYVSGEGAAVTPTRSTPNYGLVKGRAEAALLALQKVTPSLRHYSVRPGYVDPSGHPAQEFMPARKWWLKGLETVVAPPLRWFWSGMVSPAGELGEVLTDLAVGGGERFDEREKGVEEEGRVLGNVWLRKLSAMKAARGKGSE</sequence>
<dbReference type="GeneID" id="28836935"/>
<evidence type="ECO:0000313" key="2">
    <source>
        <dbReference type="Proteomes" id="UP000091956"/>
    </source>
</evidence>
<dbReference type="RefSeq" id="XP_018132299.1">
    <property type="nucleotide sequence ID" value="XM_018273036.2"/>
</dbReference>
<evidence type="ECO:0008006" key="3">
    <source>
        <dbReference type="Google" id="ProtNLM"/>
    </source>
</evidence>
<accession>A0A1B8GRV5</accession>
<name>A0A1B8GRV5_9PEZI</name>
<dbReference type="STRING" id="342668.A0A1B8GRV5"/>
<reference evidence="1 2" key="1">
    <citation type="submission" date="2016-03" db="EMBL/GenBank/DDBJ databases">
        <title>Comparative genomics of Pseudogymnoascus destructans, the fungus causing white-nose syndrome of bats.</title>
        <authorList>
            <person name="Palmer J.M."/>
            <person name="Drees K.P."/>
            <person name="Foster J.T."/>
            <person name="Lindner D.L."/>
        </authorList>
    </citation>
    <scope>NUCLEOTIDE SEQUENCE [LARGE SCALE GENOMIC DNA]</scope>
    <source>
        <strain evidence="1 2">UAMH 10579</strain>
    </source>
</reference>
<organism evidence="1 2">
    <name type="scientific">Pseudogymnoascus verrucosus</name>
    <dbReference type="NCBI Taxonomy" id="342668"/>
    <lineage>
        <taxon>Eukaryota</taxon>
        <taxon>Fungi</taxon>
        <taxon>Dikarya</taxon>
        <taxon>Ascomycota</taxon>
        <taxon>Pezizomycotina</taxon>
        <taxon>Leotiomycetes</taxon>
        <taxon>Thelebolales</taxon>
        <taxon>Thelebolaceae</taxon>
        <taxon>Pseudogymnoascus</taxon>
    </lineage>
</organism>
<dbReference type="PANTHER" id="PTHR14097">
    <property type="entry name" value="OXIDOREDUCTASE HTATIP2"/>
    <property type="match status" value="1"/>
</dbReference>